<dbReference type="SUPFAM" id="SSF50156">
    <property type="entry name" value="PDZ domain-like"/>
    <property type="match status" value="1"/>
</dbReference>
<dbReference type="InterPro" id="IPR029045">
    <property type="entry name" value="ClpP/crotonase-like_dom_sf"/>
</dbReference>
<dbReference type="EMBL" id="CP112998">
    <property type="protein sequence ID" value="WAC12630.1"/>
    <property type="molecule type" value="Genomic_DNA"/>
</dbReference>
<dbReference type="SMART" id="SM00245">
    <property type="entry name" value="TSPc"/>
    <property type="match status" value="1"/>
</dbReference>
<dbReference type="GO" id="GO:0008236">
    <property type="term" value="F:serine-type peptidase activity"/>
    <property type="evidence" value="ECO:0007669"/>
    <property type="project" value="InterPro"/>
</dbReference>
<dbReference type="SUPFAM" id="SSF52096">
    <property type="entry name" value="ClpP/crotonase"/>
    <property type="match status" value="1"/>
</dbReference>
<dbReference type="GO" id="GO:0006508">
    <property type="term" value="P:proteolysis"/>
    <property type="evidence" value="ECO:0007669"/>
    <property type="project" value="InterPro"/>
</dbReference>
<name>A0A9E8SKL7_9BACT</name>
<evidence type="ECO:0000259" key="1">
    <source>
        <dbReference type="SMART" id="SM00245"/>
    </source>
</evidence>
<sequence length="331" mass="36589">MKDTHANIYSQDQALNKYFGKNYAPVQLTFIEGKPVVTDYYNTLLGEQSGLKKGDVIETVNGKKIEDIVKEKLAYTPASNYPTQLKNMTSNVLRSNDSTINISFKRNGKIEKKSIPVFGVDKINIYANYNKKDTCFKLIEPDVAYIFPGKFKNTYLPRILPEISKVKSLIIDMRCYPSDFMVFTFGEFILPEAKPFVKFSAGSLQTPGLFTMTPELTVGKSNPDYFKGKIVIIVNETTLSQAEYTTMAFSTAPNVTIIGSTTAAADGNVSPIVLPGGIRTGISGIGVYYPDGKETQQVGIVPDIEAKPTVEGIVEGRDEVLEKALLEVKKR</sequence>
<dbReference type="Pfam" id="PF03572">
    <property type="entry name" value="Peptidase_S41"/>
    <property type="match status" value="1"/>
</dbReference>
<organism evidence="2 3">
    <name type="scientific">Dyadobacter pollutisoli</name>
    <dbReference type="NCBI Taxonomy" id="2910158"/>
    <lineage>
        <taxon>Bacteria</taxon>
        <taxon>Pseudomonadati</taxon>
        <taxon>Bacteroidota</taxon>
        <taxon>Cytophagia</taxon>
        <taxon>Cytophagales</taxon>
        <taxon>Spirosomataceae</taxon>
        <taxon>Dyadobacter</taxon>
    </lineage>
</organism>
<dbReference type="AlphaFoldDB" id="A0A9E8SKL7"/>
<gene>
    <name evidence="2" type="ORF">ON006_01435</name>
</gene>
<dbReference type="CDD" id="cd07562">
    <property type="entry name" value="Peptidase_S41_TRI"/>
    <property type="match status" value="1"/>
</dbReference>
<dbReference type="InterPro" id="IPR036034">
    <property type="entry name" value="PDZ_sf"/>
</dbReference>
<dbReference type="InterPro" id="IPR005151">
    <property type="entry name" value="Tail-specific_protease"/>
</dbReference>
<dbReference type="Gene3D" id="2.30.42.10">
    <property type="match status" value="1"/>
</dbReference>
<dbReference type="Gene3D" id="3.90.226.10">
    <property type="entry name" value="2-enoyl-CoA Hydratase, Chain A, domain 1"/>
    <property type="match status" value="1"/>
</dbReference>
<feature type="domain" description="Tail specific protease" evidence="1">
    <location>
        <begin position="131"/>
        <end position="307"/>
    </location>
</feature>
<evidence type="ECO:0000313" key="3">
    <source>
        <dbReference type="Proteomes" id="UP001164653"/>
    </source>
</evidence>
<protein>
    <submittedName>
        <fullName evidence="2">S41 family peptidase</fullName>
    </submittedName>
</protein>
<keyword evidence="3" id="KW-1185">Reference proteome</keyword>
<reference evidence="2" key="1">
    <citation type="submission" date="2022-11" db="EMBL/GenBank/DDBJ databases">
        <title>Dyadobacter pollutisoli sp. nov., isolated from plastic dumped soil.</title>
        <authorList>
            <person name="Kim J.M."/>
            <person name="Kim K.R."/>
            <person name="Lee J.K."/>
            <person name="Hao L."/>
            <person name="Jeon C.O."/>
        </authorList>
    </citation>
    <scope>NUCLEOTIDE SEQUENCE</scope>
    <source>
        <strain evidence="2">U1</strain>
    </source>
</reference>
<dbReference type="Proteomes" id="UP001164653">
    <property type="component" value="Chromosome"/>
</dbReference>
<evidence type="ECO:0000313" key="2">
    <source>
        <dbReference type="EMBL" id="WAC12630.1"/>
    </source>
</evidence>
<dbReference type="RefSeq" id="WP_244823330.1">
    <property type="nucleotide sequence ID" value="NZ_CP112998.1"/>
</dbReference>
<dbReference type="KEGG" id="dpf:ON006_01435"/>
<proteinExistence type="predicted"/>
<accession>A0A9E8SKL7</accession>